<evidence type="ECO:0000313" key="4">
    <source>
        <dbReference type="Proteomes" id="UP000295764"/>
    </source>
</evidence>
<comment type="caution">
    <text evidence="3">The sequence shown here is derived from an EMBL/GenBank/DDBJ whole genome shotgun (WGS) entry which is preliminary data.</text>
</comment>
<keyword evidence="2" id="KW-0732">Signal</keyword>
<dbReference type="EMBL" id="SNVW01000005">
    <property type="protein sequence ID" value="TDN44386.1"/>
    <property type="molecule type" value="Genomic_DNA"/>
</dbReference>
<gene>
    <name evidence="3" type="ORF">EDF64_105221</name>
</gene>
<dbReference type="OrthoDB" id="5021277at2"/>
<keyword evidence="1" id="KW-0812">Transmembrane</keyword>
<evidence type="ECO:0000313" key="3">
    <source>
        <dbReference type="EMBL" id="TDN44386.1"/>
    </source>
</evidence>
<dbReference type="AlphaFoldDB" id="A0A4R6DHY8"/>
<keyword evidence="1" id="KW-1133">Transmembrane helix</keyword>
<accession>A0A4R6DHY8</accession>
<feature type="transmembrane region" description="Helical" evidence="1">
    <location>
        <begin position="71"/>
        <end position="95"/>
    </location>
</feature>
<organism evidence="3 4">
    <name type="scientific">Curtobacterium flaccumfaciens</name>
    <dbReference type="NCBI Taxonomy" id="2035"/>
    <lineage>
        <taxon>Bacteria</taxon>
        <taxon>Bacillati</taxon>
        <taxon>Actinomycetota</taxon>
        <taxon>Actinomycetes</taxon>
        <taxon>Micrococcales</taxon>
        <taxon>Microbacteriaceae</taxon>
        <taxon>Curtobacterium</taxon>
    </lineage>
</organism>
<evidence type="ECO:0000256" key="1">
    <source>
        <dbReference type="SAM" id="Phobius"/>
    </source>
</evidence>
<name>A0A4R6DHY8_9MICO</name>
<sequence>MTTLRHLPLRLLRAVTAVIAAVLLLLGAVTLQNNAAHTDTAVTTLTAAPASTANVGHVEPPTVHIDAHDGVGGIFCALLGLVALVITTAITLALASRIGQRQRPLFTLSRVLARVRPPRTFERWSAVSLTGLAIARI</sequence>
<dbReference type="Proteomes" id="UP000295764">
    <property type="component" value="Unassembled WGS sequence"/>
</dbReference>
<keyword evidence="1" id="KW-0472">Membrane</keyword>
<feature type="signal peptide" evidence="2">
    <location>
        <begin position="1"/>
        <end position="35"/>
    </location>
</feature>
<feature type="chain" id="PRO_5020872411" evidence="2">
    <location>
        <begin position="36"/>
        <end position="137"/>
    </location>
</feature>
<protein>
    <submittedName>
        <fullName evidence="3">Uncharacterized protein</fullName>
    </submittedName>
</protein>
<evidence type="ECO:0000256" key="2">
    <source>
        <dbReference type="SAM" id="SignalP"/>
    </source>
</evidence>
<proteinExistence type="predicted"/>
<reference evidence="3 4" key="1">
    <citation type="submission" date="2019-03" db="EMBL/GenBank/DDBJ databases">
        <title>Genomic analyses of the natural microbiome of Caenorhabditis elegans.</title>
        <authorList>
            <person name="Samuel B."/>
        </authorList>
    </citation>
    <scope>NUCLEOTIDE SEQUENCE [LARGE SCALE GENOMIC DNA]</scope>
    <source>
        <strain evidence="3 4">JUb65</strain>
    </source>
</reference>